<organism evidence="1 2">
    <name type="scientific">Hamiltosporidium tvaerminnensis</name>
    <dbReference type="NCBI Taxonomy" id="1176355"/>
    <lineage>
        <taxon>Eukaryota</taxon>
        <taxon>Fungi</taxon>
        <taxon>Fungi incertae sedis</taxon>
        <taxon>Microsporidia</taxon>
        <taxon>Dubosqiidae</taxon>
        <taxon>Hamiltosporidium</taxon>
    </lineage>
</organism>
<dbReference type="VEuPathDB" id="MicrosporidiaDB:CWI37_0128p0010"/>
<evidence type="ECO:0000313" key="1">
    <source>
        <dbReference type="EMBL" id="TBU04498.1"/>
    </source>
</evidence>
<protein>
    <submittedName>
        <fullName evidence="1">Uncharacterized protein</fullName>
    </submittedName>
</protein>
<name>A0A4Q9L9V6_9MICR</name>
<accession>A0A4Q9L9V6</accession>
<dbReference type="Proteomes" id="UP000292362">
    <property type="component" value="Unassembled WGS sequence"/>
</dbReference>
<reference evidence="1 2" key="1">
    <citation type="submission" date="2017-12" db="EMBL/GenBank/DDBJ databases">
        <authorList>
            <person name="Pombert J.-F."/>
            <person name="Haag K.L."/>
            <person name="Ebert D."/>
        </authorList>
    </citation>
    <scope>NUCLEOTIDE SEQUENCE [LARGE SCALE GENOMIC DNA]</scope>
    <source>
        <strain evidence="1">FI-OER-3-3</strain>
    </source>
</reference>
<comment type="caution">
    <text evidence="1">The sequence shown here is derived from an EMBL/GenBank/DDBJ whole genome shotgun (WGS) entry which is preliminary data.</text>
</comment>
<proteinExistence type="predicted"/>
<gene>
    <name evidence="1" type="ORF">CWI37_0128p0010</name>
</gene>
<dbReference type="AlphaFoldDB" id="A0A4Q9L9V6"/>
<sequence>MDTNSNLQNDLRVIQFKSLFNYVCVIRVDTGIKTDVKIRNNRLDIFILDRRQKRITLIEIRISSQDSLQILEKKEPREAELLCEKMEGIISESKISLEDIISMVDCLKNKVGIVVKKKDNKYYGVVCRMKEESYDKTETYMENSFSYFQKQEKKLDEELDKIKARKDEIQRDPNEATVYFKEENTLKYIWNFDKMKDFYEVIQFDFLTQVGLKTTLKKSNGNVFLQLLNFLYKYINSSKDKYIIIFLEANENTLSVSIGIKTNKTDEIKEIKNFIVQFEGTVEGHNHFSEKALHKLVELPLLVI</sequence>
<dbReference type="EMBL" id="PITJ01000128">
    <property type="protein sequence ID" value="TBU04498.1"/>
    <property type="molecule type" value="Genomic_DNA"/>
</dbReference>
<evidence type="ECO:0000313" key="2">
    <source>
        <dbReference type="Proteomes" id="UP000292362"/>
    </source>
</evidence>